<sequence length="545" mass="59602">MTTNPSHILIARNSRGQSNITSASLSSPIETHAAAAGIFRSSAGSPPWFIEGVDTEDAVSEVSINDSREPIDIDDAFTKGSEFPGTVKIVVESTTFWAHKEVLWFASPFFQAALSGNWAETGRPLSMSSVITISQPPTVPGDKIHPDAPTAMTFAPVDPDVDSDDLDADLSELSEPEVIESSTLTIVGPGKDNRQIPGPAVELDTSSEAEAQKKAHEAARMESLEKLQKGAGGNAGAGSTQSPKDTDKDKGKGVVKLSWKRGNAQVSSGRYQMASNPDAVIVLKEEKASTFHDFLRFVYPGMECTITWNNVEGLMNIGNKLCVPSLQRICLNFLLTHAAGRPIKAMRIAELFEEEELYREASRFVLDNPGGWPEQELNTLSSETLLKLEKRRTWFLERVLKLGLVQIAKEYECCPSCPDPSTCARLLDEKWRQAYHSVFRFGPCQPSMVFRYLRTLEGVSPPLALSHLTCQTTAKAFIATLFDRMFSLGVRGSGTDTAPLGARVAAVAGMASATLPRRHFLYCSLRPENPVPPRGQRHHRRETAS</sequence>
<proteinExistence type="predicted"/>
<dbReference type="Proteomes" id="UP000759537">
    <property type="component" value="Unassembled WGS sequence"/>
</dbReference>
<dbReference type="InterPro" id="IPR000210">
    <property type="entry name" value="BTB/POZ_dom"/>
</dbReference>
<organism evidence="3 4">
    <name type="scientific">Russula ochroleuca</name>
    <dbReference type="NCBI Taxonomy" id="152965"/>
    <lineage>
        <taxon>Eukaryota</taxon>
        <taxon>Fungi</taxon>
        <taxon>Dikarya</taxon>
        <taxon>Basidiomycota</taxon>
        <taxon>Agaricomycotina</taxon>
        <taxon>Agaricomycetes</taxon>
        <taxon>Russulales</taxon>
        <taxon>Russulaceae</taxon>
        <taxon>Russula</taxon>
    </lineage>
</organism>
<feature type="domain" description="BTB" evidence="2">
    <location>
        <begin position="85"/>
        <end position="120"/>
    </location>
</feature>
<dbReference type="Pfam" id="PF00651">
    <property type="entry name" value="BTB"/>
    <property type="match status" value="2"/>
</dbReference>
<dbReference type="PANTHER" id="PTHR24410">
    <property type="entry name" value="HL07962P-RELATED"/>
    <property type="match status" value="1"/>
</dbReference>
<dbReference type="Gene3D" id="3.30.710.10">
    <property type="entry name" value="Potassium Channel Kv1.1, Chain A"/>
    <property type="match status" value="2"/>
</dbReference>
<dbReference type="SMART" id="SM00225">
    <property type="entry name" value="BTB"/>
    <property type="match status" value="1"/>
</dbReference>
<dbReference type="EMBL" id="WHVB01000005">
    <property type="protein sequence ID" value="KAF8482511.1"/>
    <property type="molecule type" value="Genomic_DNA"/>
</dbReference>
<dbReference type="PROSITE" id="PS50097">
    <property type="entry name" value="BTB"/>
    <property type="match status" value="1"/>
</dbReference>
<reference evidence="3" key="2">
    <citation type="journal article" date="2020" name="Nat. Commun.">
        <title>Large-scale genome sequencing of mycorrhizal fungi provides insights into the early evolution of symbiotic traits.</title>
        <authorList>
            <person name="Miyauchi S."/>
            <person name="Kiss E."/>
            <person name="Kuo A."/>
            <person name="Drula E."/>
            <person name="Kohler A."/>
            <person name="Sanchez-Garcia M."/>
            <person name="Morin E."/>
            <person name="Andreopoulos B."/>
            <person name="Barry K.W."/>
            <person name="Bonito G."/>
            <person name="Buee M."/>
            <person name="Carver A."/>
            <person name="Chen C."/>
            <person name="Cichocki N."/>
            <person name="Clum A."/>
            <person name="Culley D."/>
            <person name="Crous P.W."/>
            <person name="Fauchery L."/>
            <person name="Girlanda M."/>
            <person name="Hayes R.D."/>
            <person name="Keri Z."/>
            <person name="LaButti K."/>
            <person name="Lipzen A."/>
            <person name="Lombard V."/>
            <person name="Magnuson J."/>
            <person name="Maillard F."/>
            <person name="Murat C."/>
            <person name="Nolan M."/>
            <person name="Ohm R.A."/>
            <person name="Pangilinan J."/>
            <person name="Pereira M.F."/>
            <person name="Perotto S."/>
            <person name="Peter M."/>
            <person name="Pfister S."/>
            <person name="Riley R."/>
            <person name="Sitrit Y."/>
            <person name="Stielow J.B."/>
            <person name="Szollosi G."/>
            <person name="Zifcakova L."/>
            <person name="Stursova M."/>
            <person name="Spatafora J.W."/>
            <person name="Tedersoo L."/>
            <person name="Vaario L.M."/>
            <person name="Yamada A."/>
            <person name="Yan M."/>
            <person name="Wang P."/>
            <person name="Xu J."/>
            <person name="Bruns T."/>
            <person name="Baldrian P."/>
            <person name="Vilgalys R."/>
            <person name="Dunand C."/>
            <person name="Henrissat B."/>
            <person name="Grigoriev I.V."/>
            <person name="Hibbett D."/>
            <person name="Nagy L.G."/>
            <person name="Martin F.M."/>
        </authorList>
    </citation>
    <scope>NUCLEOTIDE SEQUENCE</scope>
    <source>
        <strain evidence="3">Prilba</strain>
    </source>
</reference>
<gene>
    <name evidence="3" type="ORF">DFH94DRAFT_792636</name>
</gene>
<keyword evidence="4" id="KW-1185">Reference proteome</keyword>
<dbReference type="InterPro" id="IPR011333">
    <property type="entry name" value="SKP1/BTB/POZ_sf"/>
</dbReference>
<accession>A0A9P5TAL3</accession>
<dbReference type="SUPFAM" id="SSF54695">
    <property type="entry name" value="POZ domain"/>
    <property type="match status" value="2"/>
</dbReference>
<evidence type="ECO:0000313" key="3">
    <source>
        <dbReference type="EMBL" id="KAF8482511.1"/>
    </source>
</evidence>
<dbReference type="AlphaFoldDB" id="A0A9P5TAL3"/>
<dbReference type="CDD" id="cd18186">
    <property type="entry name" value="BTB_POZ_ZBTB_KLHL-like"/>
    <property type="match status" value="1"/>
</dbReference>
<dbReference type="PANTHER" id="PTHR24410:SF23">
    <property type="entry name" value="BTB DOMAIN-CONTAINING PROTEIN-RELATED"/>
    <property type="match status" value="1"/>
</dbReference>
<reference evidence="3" key="1">
    <citation type="submission" date="2019-10" db="EMBL/GenBank/DDBJ databases">
        <authorList>
            <consortium name="DOE Joint Genome Institute"/>
            <person name="Kuo A."/>
            <person name="Miyauchi S."/>
            <person name="Kiss E."/>
            <person name="Drula E."/>
            <person name="Kohler A."/>
            <person name="Sanchez-Garcia M."/>
            <person name="Andreopoulos B."/>
            <person name="Barry K.W."/>
            <person name="Bonito G."/>
            <person name="Buee M."/>
            <person name="Carver A."/>
            <person name="Chen C."/>
            <person name="Cichocki N."/>
            <person name="Clum A."/>
            <person name="Culley D."/>
            <person name="Crous P.W."/>
            <person name="Fauchery L."/>
            <person name="Girlanda M."/>
            <person name="Hayes R."/>
            <person name="Keri Z."/>
            <person name="LaButti K."/>
            <person name="Lipzen A."/>
            <person name="Lombard V."/>
            <person name="Magnuson J."/>
            <person name="Maillard F."/>
            <person name="Morin E."/>
            <person name="Murat C."/>
            <person name="Nolan M."/>
            <person name="Ohm R."/>
            <person name="Pangilinan J."/>
            <person name="Pereira M."/>
            <person name="Perotto S."/>
            <person name="Peter M."/>
            <person name="Riley R."/>
            <person name="Sitrit Y."/>
            <person name="Stielow B."/>
            <person name="Szollosi G."/>
            <person name="Zifcakova L."/>
            <person name="Stursova M."/>
            <person name="Spatafora J.W."/>
            <person name="Tedersoo L."/>
            <person name="Vaario L.-M."/>
            <person name="Yamada A."/>
            <person name="Yan M."/>
            <person name="Wang P."/>
            <person name="Xu J."/>
            <person name="Bruns T."/>
            <person name="Baldrian P."/>
            <person name="Vilgalys R."/>
            <person name="Henrissat B."/>
            <person name="Grigoriev I.V."/>
            <person name="Hibbett D."/>
            <person name="Nagy L.G."/>
            <person name="Martin F.M."/>
        </authorList>
    </citation>
    <scope>NUCLEOTIDE SEQUENCE</scope>
    <source>
        <strain evidence="3">Prilba</strain>
    </source>
</reference>
<feature type="region of interest" description="Disordered" evidence="1">
    <location>
        <begin position="187"/>
        <end position="254"/>
    </location>
</feature>
<protein>
    <recommendedName>
        <fullName evidence="2">BTB domain-containing protein</fullName>
    </recommendedName>
</protein>
<dbReference type="OrthoDB" id="2524557at2759"/>
<dbReference type="InterPro" id="IPR051481">
    <property type="entry name" value="BTB-POZ/Galectin-3-binding"/>
</dbReference>
<evidence type="ECO:0000313" key="4">
    <source>
        <dbReference type="Proteomes" id="UP000759537"/>
    </source>
</evidence>
<evidence type="ECO:0000256" key="1">
    <source>
        <dbReference type="SAM" id="MobiDB-lite"/>
    </source>
</evidence>
<evidence type="ECO:0000259" key="2">
    <source>
        <dbReference type="PROSITE" id="PS50097"/>
    </source>
</evidence>
<name>A0A9P5TAL3_9AGAM</name>
<comment type="caution">
    <text evidence="3">The sequence shown here is derived from an EMBL/GenBank/DDBJ whole genome shotgun (WGS) entry which is preliminary data.</text>
</comment>
<feature type="compositionally biased region" description="Basic and acidic residues" evidence="1">
    <location>
        <begin position="210"/>
        <end position="228"/>
    </location>
</feature>